<keyword evidence="3 9" id="KW-0810">Translation regulation</keyword>
<keyword evidence="4 9" id="KW-0805">Transcription regulation</keyword>
<name>A0A0W1A532_9GAMM</name>
<gene>
    <name evidence="11" type="primary">hipB</name>
    <name evidence="11" type="ORF">Lwal_2165</name>
</gene>
<proteinExistence type="inferred from homology"/>
<dbReference type="InterPro" id="IPR000119">
    <property type="entry name" value="Hist_DNA-bd"/>
</dbReference>
<dbReference type="STRING" id="66969.Lwal_2165"/>
<dbReference type="PATRIC" id="fig|66969.6.peg.2355"/>
<dbReference type="SMART" id="SM00411">
    <property type="entry name" value="BHL"/>
    <property type="match status" value="1"/>
</dbReference>
<evidence type="ECO:0000256" key="6">
    <source>
        <dbReference type="ARBA" id="ARBA00023163"/>
    </source>
</evidence>
<evidence type="ECO:0000256" key="4">
    <source>
        <dbReference type="ARBA" id="ARBA00023015"/>
    </source>
</evidence>
<evidence type="ECO:0000256" key="10">
    <source>
        <dbReference type="SAM" id="MobiDB-lite"/>
    </source>
</evidence>
<evidence type="ECO:0000256" key="1">
    <source>
        <dbReference type="ARBA" id="ARBA00010529"/>
    </source>
</evidence>
<dbReference type="CDD" id="cd13836">
    <property type="entry name" value="IHF_B"/>
    <property type="match status" value="1"/>
</dbReference>
<dbReference type="NCBIfam" id="NF001222">
    <property type="entry name" value="PRK00199.1"/>
    <property type="match status" value="1"/>
</dbReference>
<evidence type="ECO:0000256" key="8">
    <source>
        <dbReference type="RuleBase" id="RU003939"/>
    </source>
</evidence>
<feature type="compositionally biased region" description="Basic residues" evidence="10">
    <location>
        <begin position="94"/>
        <end position="103"/>
    </location>
</feature>
<accession>A0A0W1A532</accession>
<dbReference type="GO" id="GO:0006310">
    <property type="term" value="P:DNA recombination"/>
    <property type="evidence" value="ECO:0007669"/>
    <property type="project" value="UniProtKB-KW"/>
</dbReference>
<sequence length="103" mass="11864">MIKSELIEQIAARMTHLTEKQVADCINKMLELMSDALINQQRIEIRGFGSFSLHYRPPRNAHNPKTGEKVVTEAKYSPHFKPGKELRERVNSSRAKHPLPKDE</sequence>
<evidence type="ECO:0000256" key="9">
    <source>
        <dbReference type="RuleBase" id="RU003941"/>
    </source>
</evidence>
<evidence type="ECO:0000256" key="5">
    <source>
        <dbReference type="ARBA" id="ARBA00023125"/>
    </source>
</evidence>
<feature type="compositionally biased region" description="Basic and acidic residues" evidence="10">
    <location>
        <begin position="82"/>
        <end position="91"/>
    </location>
</feature>
<evidence type="ECO:0000256" key="2">
    <source>
        <dbReference type="ARBA" id="ARBA00018700"/>
    </source>
</evidence>
<dbReference type="InterPro" id="IPR020816">
    <property type="entry name" value="Histone-like_DNA-bd_CS"/>
</dbReference>
<dbReference type="GO" id="GO:0003677">
    <property type="term" value="F:DNA binding"/>
    <property type="evidence" value="ECO:0007669"/>
    <property type="project" value="UniProtKB-KW"/>
</dbReference>
<dbReference type="PANTHER" id="PTHR33175:SF5">
    <property type="entry name" value="INTEGRATION HOST FACTOR SUBUNIT BETA"/>
    <property type="match status" value="1"/>
</dbReference>
<dbReference type="RefSeq" id="WP_058480800.1">
    <property type="nucleotide sequence ID" value="NZ_CAAAIQ010000001.1"/>
</dbReference>
<reference evidence="11 12" key="1">
    <citation type="submission" date="2015-11" db="EMBL/GenBank/DDBJ databases">
        <title>Genomic analysis of 38 Legionella species identifies large and diverse effector repertoires.</title>
        <authorList>
            <person name="Burstein D."/>
            <person name="Amaro F."/>
            <person name="Zusman T."/>
            <person name="Lifshitz Z."/>
            <person name="Cohen O."/>
            <person name="Gilbert J.A."/>
            <person name="Pupko T."/>
            <person name="Shuman H.A."/>
            <person name="Segal G."/>
        </authorList>
    </citation>
    <scope>NUCLEOTIDE SEQUENCE [LARGE SCALE GENOMIC DNA]</scope>
    <source>
        <strain evidence="11 12">ATCC 51914</strain>
    </source>
</reference>
<dbReference type="Proteomes" id="UP000054729">
    <property type="component" value="Unassembled WGS sequence"/>
</dbReference>
<evidence type="ECO:0000256" key="3">
    <source>
        <dbReference type="ARBA" id="ARBA00022845"/>
    </source>
</evidence>
<dbReference type="EMBL" id="LNZB01000051">
    <property type="protein sequence ID" value="KTD76443.1"/>
    <property type="molecule type" value="Genomic_DNA"/>
</dbReference>
<dbReference type="PRINTS" id="PR01727">
    <property type="entry name" value="DNABINDINGHU"/>
</dbReference>
<dbReference type="OrthoDB" id="9804203at2"/>
<dbReference type="PANTHER" id="PTHR33175">
    <property type="entry name" value="DNA-BINDING PROTEIN HU"/>
    <property type="match status" value="1"/>
</dbReference>
<dbReference type="AlphaFoldDB" id="A0A0W1A532"/>
<dbReference type="GO" id="GO:0006355">
    <property type="term" value="P:regulation of DNA-templated transcription"/>
    <property type="evidence" value="ECO:0007669"/>
    <property type="project" value="InterPro"/>
</dbReference>
<comment type="function">
    <text evidence="9">This protein is one of the two subunits of integration host factor, a specific DNA-binding protein that functions in genetic recombination as well as in transcriptional and translational control.</text>
</comment>
<dbReference type="SUPFAM" id="SSF47729">
    <property type="entry name" value="IHF-like DNA-binding proteins"/>
    <property type="match status" value="1"/>
</dbReference>
<dbReference type="GO" id="GO:0005694">
    <property type="term" value="C:chromosome"/>
    <property type="evidence" value="ECO:0007669"/>
    <property type="project" value="InterPro"/>
</dbReference>
<keyword evidence="6 9" id="KW-0804">Transcription</keyword>
<dbReference type="Gene3D" id="4.10.520.10">
    <property type="entry name" value="IHF-like DNA-binding proteins"/>
    <property type="match status" value="1"/>
</dbReference>
<keyword evidence="7 9" id="KW-0233">DNA recombination</keyword>
<dbReference type="NCBIfam" id="TIGR00988">
    <property type="entry name" value="hip"/>
    <property type="match status" value="1"/>
</dbReference>
<comment type="similarity">
    <text evidence="1 8">Belongs to the bacterial histone-like protein family.</text>
</comment>
<dbReference type="PROSITE" id="PS00045">
    <property type="entry name" value="HISTONE_LIKE"/>
    <property type="match status" value="1"/>
</dbReference>
<dbReference type="GO" id="GO:0030527">
    <property type="term" value="F:structural constituent of chromatin"/>
    <property type="evidence" value="ECO:0007669"/>
    <property type="project" value="InterPro"/>
</dbReference>
<dbReference type="InterPro" id="IPR005685">
    <property type="entry name" value="IHF_beta"/>
</dbReference>
<dbReference type="Pfam" id="PF00216">
    <property type="entry name" value="Bac_DNA_binding"/>
    <property type="match status" value="1"/>
</dbReference>
<dbReference type="GO" id="GO:0006417">
    <property type="term" value="P:regulation of translation"/>
    <property type="evidence" value="ECO:0007669"/>
    <property type="project" value="UniProtKB-KW"/>
</dbReference>
<feature type="region of interest" description="Disordered" evidence="10">
    <location>
        <begin position="76"/>
        <end position="103"/>
    </location>
</feature>
<evidence type="ECO:0000313" key="12">
    <source>
        <dbReference type="Proteomes" id="UP000054729"/>
    </source>
</evidence>
<protein>
    <recommendedName>
        <fullName evidence="2 9">Integration host factor subunit beta</fullName>
    </recommendedName>
</protein>
<evidence type="ECO:0000313" key="11">
    <source>
        <dbReference type="EMBL" id="KTD76443.1"/>
    </source>
</evidence>
<evidence type="ECO:0000256" key="7">
    <source>
        <dbReference type="ARBA" id="ARBA00023172"/>
    </source>
</evidence>
<keyword evidence="5 9" id="KW-0238">DNA-binding</keyword>
<dbReference type="InterPro" id="IPR010992">
    <property type="entry name" value="IHF-like_DNA-bd_dom_sf"/>
</dbReference>
<dbReference type="GO" id="GO:0005829">
    <property type="term" value="C:cytosol"/>
    <property type="evidence" value="ECO:0007669"/>
    <property type="project" value="TreeGrafter"/>
</dbReference>
<organism evidence="11 12">
    <name type="scientific">Legionella waltersii</name>
    <dbReference type="NCBI Taxonomy" id="66969"/>
    <lineage>
        <taxon>Bacteria</taxon>
        <taxon>Pseudomonadati</taxon>
        <taxon>Pseudomonadota</taxon>
        <taxon>Gammaproteobacteria</taxon>
        <taxon>Legionellales</taxon>
        <taxon>Legionellaceae</taxon>
        <taxon>Legionella</taxon>
    </lineage>
</organism>
<keyword evidence="12" id="KW-1185">Reference proteome</keyword>
<comment type="subunit">
    <text evidence="9">Heterodimer of an alpha and a beta chain.</text>
</comment>
<comment type="caution">
    <text evidence="11">The sequence shown here is derived from an EMBL/GenBank/DDBJ whole genome shotgun (WGS) entry which is preliminary data.</text>
</comment>